<protein>
    <recommendedName>
        <fullName evidence="3">Gliding motility-associated C-terminal domain-containing protein</fullName>
    </recommendedName>
</protein>
<evidence type="ECO:0000313" key="1">
    <source>
        <dbReference type="EMBL" id="EJF52740.1"/>
    </source>
</evidence>
<dbReference type="HOGENOM" id="CLU_243053_0_0_10"/>
<dbReference type="InterPro" id="IPR025667">
    <property type="entry name" value="SprB_repeat"/>
</dbReference>
<evidence type="ECO:0000313" key="2">
    <source>
        <dbReference type="Proteomes" id="UP000005113"/>
    </source>
</evidence>
<accession>J1I235</accession>
<sequence>MEYKSLHWSITSLSRWALGLFLPLFFLLFSAGEAQASHIVGGDVYYTCLGNNQYQVTFQLYRDCDGISMPTSLSVSLTAPNCGLAQPNITFNAGSRFGDEITPVCPDELPNTTCGGAGTIQGTQVYEYTATVSLPSECDSWVVSWNTCCRNSNITNGDNAGSQSMAIETTINNVGGLCNNSPRFTSLPTPYICAGQPFTFNHGAIDVDGDSLIYEMITPFQTGPADPYIFQGGATAAQPFFTTPANGMVFNTNTGQMTFTPSIAQTSVAGVRVYEVRNGDTISTIMRDMQVVVLNNCTNTGVTNTEPIVSGGGTYDTTNRSFVTCQCDTLQFQITAVDPDGDTLSLDPNNSNIGTVFGPANFSIFQFNPDPTRPDSLELYVQIRTCNAQIGVNNFTIAVTDNACPIPLPAYLGFSLVIPGVNVTASDTSICAGVAQDIQLGAQTFSLGPGGSVAGSFNWVQIGGPTAPLSDDTIRNPIASVPASTVAGDVVTYEVQFITTPDPVTGASCITTDTVSIALVDLPLDVTSLASDTSLCQNGQPNALNFTTNATGPGIDLVNGNWTWTSSPATRVNDLSATNVASPTGSLVGTPGDSVSYYVEYAYGACVGSDTIGLKFRTGVPDITPAADTICPGDTIVLAMNYGTGSGGMSSGACGPNPGPCGGPQQQVTVGTATTTSDQPFRGFFEDSRFQMIIPASELLAAGVQPGLLNDMTLNVVAKGSSLPFSNFTVSLACTTLTSISSGRTTFLTPPSSTVVYSGTYTTVAGANLIPFSSPYEWDGTSSLLVEFCFDNGNWTSDDDVAAETTPYVSGIGDFADGVSGCLPGSLGTPTTTSIRPVITFSNCILQPLLVYDWSPNVAIINDSTDSPSVFPAGTTTYYGTVIEAGCPMVDSTEIVINTTIPAPVVSCGNPTNYTSEILFEWSGSTGATGWEYSLDSGATWVAVPLAQDSVLVTGFRDGECFQIQVRALGGAGLCPDNAATLFTCCTTPCVNPTQVSTVGSMDISCYQANDGMIQLLGTQGDLGPNYDFTLYNAADSQIAFVNTPDTASFSSLMPDTYYAVAYDSFGCVAYSDTITIAEPAEFVASLDTLIGTSCWNTLDGAAQVSAVGGTAPYGFQWDANAASQTTAIAINLPLGSYTVTATDANGCQSVVNNINVFGPFAQAPTVTVNITDATGCPADGSIEITAVQSMAGDPVPANPNSLDYQWSNGATAVNTISNLTPGTYSLTITDQNGCTFTDSYTVGGSTVNIDNADLNSPICGLDNGNIDLTVSGDNSYTFVWSNGASTEDLSDLSIGTYSVTVTGAGGCQDSATFNLVGGTIEARVVTREEQICVGASNGFYDIEVNSASSGSNQITYLWSNGETTQDVSNLSAGTYSVTVTLDGGVCETSLDGLVVLEDDPEVAIDVTNCEDLAANVQGGWPDSSGVFTYSYLWSTGDTVTNLNGVTEGTYTLSATDVNGCSATATAEVRYPVIAPYIVSPSVQDTSMPIGSTIDIAAGTAGAETGVSYVWSPAADVADANAYQTTVTTLDTTQNPLAFVIVADNGSCQSTDTLYLNLLPVQFSGFANAFTPNNDGENDSFRPLPYRLSDNVEVVEFKIYNRWGQVVFDGDNNDPREGWDGTLNGELQARDVYIYVFSYQYPGGEVQTVRGQVTLLR</sequence>
<dbReference type="InterPro" id="IPR026341">
    <property type="entry name" value="T9SS_type_B"/>
</dbReference>
<gene>
    <name evidence="1" type="ORF">SapgrDRAFT_1015</name>
</gene>
<dbReference type="NCBIfam" id="TIGR04131">
    <property type="entry name" value="Bac_Flav_CTERM"/>
    <property type="match status" value="1"/>
</dbReference>
<dbReference type="Gene3D" id="2.60.40.740">
    <property type="match status" value="4"/>
</dbReference>
<organism evidence="1 2">
    <name type="scientific">Saprospira grandis DSM 2844</name>
    <dbReference type="NCBI Taxonomy" id="694433"/>
    <lineage>
        <taxon>Bacteria</taxon>
        <taxon>Pseudomonadati</taxon>
        <taxon>Bacteroidota</taxon>
        <taxon>Saprospiria</taxon>
        <taxon>Saprospirales</taxon>
        <taxon>Saprospiraceae</taxon>
        <taxon>Saprospira</taxon>
    </lineage>
</organism>
<dbReference type="RefSeq" id="WP_002657917.1">
    <property type="nucleotide sequence ID" value="NZ_JH719942.1"/>
</dbReference>
<dbReference type="Proteomes" id="UP000005113">
    <property type="component" value="Unassembled WGS sequence"/>
</dbReference>
<dbReference type="Pfam" id="PF13573">
    <property type="entry name" value="SprB"/>
    <property type="match status" value="1"/>
</dbReference>
<proteinExistence type="predicted"/>
<dbReference type="Pfam" id="PF13585">
    <property type="entry name" value="CHU_C"/>
    <property type="match status" value="1"/>
</dbReference>
<evidence type="ECO:0008006" key="3">
    <source>
        <dbReference type="Google" id="ProtNLM"/>
    </source>
</evidence>
<name>J1I235_9BACT</name>
<dbReference type="EMBL" id="JH719942">
    <property type="protein sequence ID" value="EJF52740.1"/>
    <property type="molecule type" value="Genomic_DNA"/>
</dbReference>
<reference evidence="2" key="1">
    <citation type="journal article" date="2012" name="Stand. Genomic Sci.">
        <title>Permanent draft genome sequence of the gliding predator Saprospira grandis strain Sa g1 (= HR1).</title>
        <authorList>
            <person name="Mavromatis K."/>
            <person name="Chertkov O."/>
            <person name="Lapidus A."/>
            <person name="Nolan M."/>
            <person name="Lucas S."/>
            <person name="Tice H."/>
            <person name="Del Rio T.G."/>
            <person name="Cheng J.F."/>
            <person name="Han C."/>
            <person name="Tapia R."/>
            <person name="Bruce D."/>
            <person name="Goodwin L.A."/>
            <person name="Pitluck S."/>
            <person name="Huntemann M."/>
            <person name="Liolios K."/>
            <person name="Pagani I."/>
            <person name="Ivanova N."/>
            <person name="Mikhailova N."/>
            <person name="Pati A."/>
            <person name="Chen A."/>
            <person name="Palaniappan K."/>
            <person name="Land M."/>
            <person name="Brambilla E.M."/>
            <person name="Rohde M."/>
            <person name="Spring S."/>
            <person name="Goker M."/>
            <person name="Detter J.C."/>
            <person name="Bristow J."/>
            <person name="Eisen J.A."/>
            <person name="Markowitz V."/>
            <person name="Hugenholtz P."/>
            <person name="Kyrpides N.C."/>
            <person name="Klenk H.P."/>
            <person name="Woyke T."/>
        </authorList>
    </citation>
    <scope>NUCLEOTIDE SEQUENCE [LARGE SCALE GENOMIC DNA]</scope>
    <source>
        <strain evidence="2">DSM 2844</strain>
    </source>
</reference>